<protein>
    <submittedName>
        <fullName evidence="2">Uncharacterized protein</fullName>
    </submittedName>
</protein>
<organism evidence="2 3">
    <name type="scientific">Anabarilius grahami</name>
    <name type="common">Kanglang fish</name>
    <name type="synonym">Barilius grahami</name>
    <dbReference type="NCBI Taxonomy" id="495550"/>
    <lineage>
        <taxon>Eukaryota</taxon>
        <taxon>Metazoa</taxon>
        <taxon>Chordata</taxon>
        <taxon>Craniata</taxon>
        <taxon>Vertebrata</taxon>
        <taxon>Euteleostomi</taxon>
        <taxon>Actinopterygii</taxon>
        <taxon>Neopterygii</taxon>
        <taxon>Teleostei</taxon>
        <taxon>Ostariophysi</taxon>
        <taxon>Cypriniformes</taxon>
        <taxon>Xenocyprididae</taxon>
        <taxon>Xenocypridinae</taxon>
        <taxon>Xenocypridinae incertae sedis</taxon>
        <taxon>Anabarilius</taxon>
    </lineage>
</organism>
<gene>
    <name evidence="2" type="ORF">DPX16_12547</name>
</gene>
<keyword evidence="3" id="KW-1185">Reference proteome</keyword>
<proteinExistence type="predicted"/>
<evidence type="ECO:0000256" key="1">
    <source>
        <dbReference type="SAM" id="MobiDB-lite"/>
    </source>
</evidence>
<feature type="compositionally biased region" description="Low complexity" evidence="1">
    <location>
        <begin position="35"/>
        <end position="57"/>
    </location>
</feature>
<feature type="region of interest" description="Disordered" evidence="1">
    <location>
        <begin position="1"/>
        <end position="101"/>
    </location>
</feature>
<comment type="caution">
    <text evidence="2">The sequence shown here is derived from an EMBL/GenBank/DDBJ whole genome shotgun (WGS) entry which is preliminary data.</text>
</comment>
<feature type="compositionally biased region" description="Low complexity" evidence="1">
    <location>
        <begin position="65"/>
        <end position="79"/>
    </location>
</feature>
<evidence type="ECO:0000313" key="2">
    <source>
        <dbReference type="EMBL" id="ROJ26385.1"/>
    </source>
</evidence>
<sequence>MLSGPAAVHGEFGTAGLPMRTESQSPRGALDLATSEPVSSSGELEVVEVSPAPVSSPWGAGPPEARGTSVRRTGRVTAGYHSNPHHLPCTGRVVPSTSASNSVSAIFRPWN</sequence>
<evidence type="ECO:0000313" key="3">
    <source>
        <dbReference type="Proteomes" id="UP000281406"/>
    </source>
</evidence>
<name>A0A3N0XR83_ANAGA</name>
<accession>A0A3N0XR83</accession>
<dbReference type="Proteomes" id="UP000281406">
    <property type="component" value="Unassembled WGS sequence"/>
</dbReference>
<reference evidence="2 3" key="1">
    <citation type="submission" date="2018-10" db="EMBL/GenBank/DDBJ databases">
        <title>Genome assembly for a Yunnan-Guizhou Plateau 3E fish, Anabarilius grahami (Regan), and its evolutionary and genetic applications.</title>
        <authorList>
            <person name="Jiang W."/>
        </authorList>
    </citation>
    <scope>NUCLEOTIDE SEQUENCE [LARGE SCALE GENOMIC DNA]</scope>
    <source>
        <strain evidence="2">AG-KIZ</strain>
        <tissue evidence="2">Muscle</tissue>
    </source>
</reference>
<dbReference type="AlphaFoldDB" id="A0A3N0XR83"/>
<dbReference type="EMBL" id="RJVU01063207">
    <property type="protein sequence ID" value="ROJ26385.1"/>
    <property type="molecule type" value="Genomic_DNA"/>
</dbReference>